<dbReference type="Proteomes" id="UP000838756">
    <property type="component" value="Unassembled WGS sequence"/>
</dbReference>
<protein>
    <submittedName>
        <fullName evidence="1">Jg26045 protein</fullName>
    </submittedName>
</protein>
<sequence length="83" mass="9403">MSLDGWSSEQQWEISPYNKRSAYVRKLPREKKKKSPRWADGLVTAVAVVVAQRTLLPVLCYVSLVASYNTCGQRRFGGKCILI</sequence>
<gene>
    <name evidence="1" type="primary">jg26045</name>
    <name evidence="1" type="ORF">PAEG_LOCUS5563</name>
</gene>
<proteinExistence type="predicted"/>
<dbReference type="AlphaFoldDB" id="A0A8S4QTY3"/>
<organism evidence="1 2">
    <name type="scientific">Pararge aegeria aegeria</name>
    <dbReference type="NCBI Taxonomy" id="348720"/>
    <lineage>
        <taxon>Eukaryota</taxon>
        <taxon>Metazoa</taxon>
        <taxon>Ecdysozoa</taxon>
        <taxon>Arthropoda</taxon>
        <taxon>Hexapoda</taxon>
        <taxon>Insecta</taxon>
        <taxon>Pterygota</taxon>
        <taxon>Neoptera</taxon>
        <taxon>Endopterygota</taxon>
        <taxon>Lepidoptera</taxon>
        <taxon>Glossata</taxon>
        <taxon>Ditrysia</taxon>
        <taxon>Papilionoidea</taxon>
        <taxon>Nymphalidae</taxon>
        <taxon>Satyrinae</taxon>
        <taxon>Satyrini</taxon>
        <taxon>Parargina</taxon>
        <taxon>Pararge</taxon>
    </lineage>
</organism>
<dbReference type="EMBL" id="CAKXAJ010018392">
    <property type="protein sequence ID" value="CAH2217680.1"/>
    <property type="molecule type" value="Genomic_DNA"/>
</dbReference>
<name>A0A8S4QTY3_9NEOP</name>
<accession>A0A8S4QTY3</accession>
<keyword evidence="2" id="KW-1185">Reference proteome</keyword>
<comment type="caution">
    <text evidence="1">The sequence shown here is derived from an EMBL/GenBank/DDBJ whole genome shotgun (WGS) entry which is preliminary data.</text>
</comment>
<reference evidence="1" key="1">
    <citation type="submission" date="2022-03" db="EMBL/GenBank/DDBJ databases">
        <authorList>
            <person name="Lindestad O."/>
        </authorList>
    </citation>
    <scope>NUCLEOTIDE SEQUENCE</scope>
</reference>
<evidence type="ECO:0000313" key="1">
    <source>
        <dbReference type="EMBL" id="CAH2217680.1"/>
    </source>
</evidence>
<evidence type="ECO:0000313" key="2">
    <source>
        <dbReference type="Proteomes" id="UP000838756"/>
    </source>
</evidence>